<evidence type="ECO:0000256" key="6">
    <source>
        <dbReference type="ARBA" id="ARBA00022982"/>
    </source>
</evidence>
<gene>
    <name evidence="9" type="ORF">Daus18300_005923</name>
</gene>
<comment type="caution">
    <text evidence="9">The sequence shown here is derived from an EMBL/GenBank/DDBJ whole genome shotgun (WGS) entry which is preliminary data.</text>
</comment>
<dbReference type="PIRSF" id="PIRSF006643">
    <property type="entry name" value="NDUA6"/>
    <property type="match status" value="1"/>
</dbReference>
<dbReference type="CDD" id="cd20266">
    <property type="entry name" value="Complex1_LYR_NDUFA6_LYRM6"/>
    <property type="match status" value="1"/>
</dbReference>
<sequence length="125" mass="14953">MAHISPTQFARKTRQSINWAEAQKRVLGTYRQWIRAAPEIQTMYNVPFPVSVIRTKMREEFERNRFVNKLPIVDVLLFKSDAEYQETMNFWKQSNHVMSYFKEDNFRGDHRLPSSFMSGFLEGRN</sequence>
<evidence type="ECO:0000256" key="7">
    <source>
        <dbReference type="ARBA" id="ARBA00023128"/>
    </source>
</evidence>
<proteinExistence type="inferred from homology"/>
<evidence type="ECO:0000256" key="3">
    <source>
        <dbReference type="ARBA" id="ARBA00022448"/>
    </source>
</evidence>
<evidence type="ECO:0000256" key="8">
    <source>
        <dbReference type="ARBA" id="ARBA00023136"/>
    </source>
</evidence>
<comment type="similarity">
    <text evidence="2">Belongs to the complex I LYR family.</text>
</comment>
<keyword evidence="7" id="KW-0496">Mitochondrion</keyword>
<dbReference type="InterPro" id="IPR016488">
    <property type="entry name" value="NADH_Ub_cplx-1_asu_su-6"/>
</dbReference>
<keyword evidence="3" id="KW-0813">Transport</keyword>
<keyword evidence="6" id="KW-0249">Electron transport</keyword>
<keyword evidence="4" id="KW-0679">Respiratory chain</keyword>
<evidence type="ECO:0000256" key="1">
    <source>
        <dbReference type="ARBA" id="ARBA00004443"/>
    </source>
</evidence>
<name>A0ABR3WYT0_9PEZI</name>
<dbReference type="EMBL" id="JAWRVE010000045">
    <property type="protein sequence ID" value="KAL1868489.1"/>
    <property type="molecule type" value="Genomic_DNA"/>
</dbReference>
<protein>
    <recommendedName>
        <fullName evidence="11">NADH-ubiquinone oxidoreductase 14.8 kDa subunit</fullName>
    </recommendedName>
</protein>
<organism evidence="9 10">
    <name type="scientific">Diaporthe australafricana</name>
    <dbReference type="NCBI Taxonomy" id="127596"/>
    <lineage>
        <taxon>Eukaryota</taxon>
        <taxon>Fungi</taxon>
        <taxon>Dikarya</taxon>
        <taxon>Ascomycota</taxon>
        <taxon>Pezizomycotina</taxon>
        <taxon>Sordariomycetes</taxon>
        <taxon>Sordariomycetidae</taxon>
        <taxon>Diaporthales</taxon>
        <taxon>Diaporthaceae</taxon>
        <taxon>Diaporthe</taxon>
    </lineage>
</organism>
<evidence type="ECO:0000256" key="4">
    <source>
        <dbReference type="ARBA" id="ARBA00022660"/>
    </source>
</evidence>
<dbReference type="InterPro" id="IPR045299">
    <property type="entry name" value="Complex1_LYR_NDUFA6_LYRM6"/>
</dbReference>
<dbReference type="Proteomes" id="UP001583177">
    <property type="component" value="Unassembled WGS sequence"/>
</dbReference>
<evidence type="ECO:0000256" key="2">
    <source>
        <dbReference type="ARBA" id="ARBA00009508"/>
    </source>
</evidence>
<evidence type="ECO:0000313" key="10">
    <source>
        <dbReference type="Proteomes" id="UP001583177"/>
    </source>
</evidence>
<dbReference type="PANTHER" id="PTHR12964:SF0">
    <property type="entry name" value="NADH DEHYDROGENASE [UBIQUINONE] 1 ALPHA SUBCOMPLEX SUBUNIT 6"/>
    <property type="match status" value="1"/>
</dbReference>
<keyword evidence="10" id="KW-1185">Reference proteome</keyword>
<comment type="subcellular location">
    <subcellularLocation>
        <location evidence="1">Mitochondrion inner membrane</location>
        <topology evidence="1">Peripheral membrane protein</topology>
        <orientation evidence="1">Matrix side</orientation>
    </subcellularLocation>
</comment>
<evidence type="ECO:0000313" key="9">
    <source>
        <dbReference type="EMBL" id="KAL1868489.1"/>
    </source>
</evidence>
<accession>A0ABR3WYT0</accession>
<dbReference type="PANTHER" id="PTHR12964">
    <property type="entry name" value="NADH-UBIQUINONE OXIDOREDUCTASE B14 SUBUNIT"/>
    <property type="match status" value="1"/>
</dbReference>
<keyword evidence="8" id="KW-0472">Membrane</keyword>
<evidence type="ECO:0008006" key="11">
    <source>
        <dbReference type="Google" id="ProtNLM"/>
    </source>
</evidence>
<dbReference type="Pfam" id="PF13233">
    <property type="entry name" value="Complex1_LYR_2"/>
    <property type="match status" value="1"/>
</dbReference>
<evidence type="ECO:0000256" key="5">
    <source>
        <dbReference type="ARBA" id="ARBA00022792"/>
    </source>
</evidence>
<reference evidence="9 10" key="1">
    <citation type="journal article" date="2024" name="IMA Fungus">
        <title>IMA Genome - F19 : A genome assembly and annotation guide to empower mycologists, including annotated draft genome sequences of Ceratocystis pirilliformis, Diaporthe australafricana, Fusarium ophioides, Paecilomyces lecythidis, and Sporothrix stenoceras.</title>
        <authorList>
            <person name="Aylward J."/>
            <person name="Wilson A.M."/>
            <person name="Visagie C.M."/>
            <person name="Spraker J."/>
            <person name="Barnes I."/>
            <person name="Buitendag C."/>
            <person name="Ceriani C."/>
            <person name="Del Mar Angel L."/>
            <person name="du Plessis D."/>
            <person name="Fuchs T."/>
            <person name="Gasser K."/>
            <person name="Kramer D."/>
            <person name="Li W."/>
            <person name="Munsamy K."/>
            <person name="Piso A."/>
            <person name="Price J.L."/>
            <person name="Sonnekus B."/>
            <person name="Thomas C."/>
            <person name="van der Nest A."/>
            <person name="van Dijk A."/>
            <person name="van Heerden A."/>
            <person name="van Vuuren N."/>
            <person name="Yilmaz N."/>
            <person name="Duong T.A."/>
            <person name="van der Merwe N.A."/>
            <person name="Wingfield M.J."/>
            <person name="Wingfield B.D."/>
        </authorList>
    </citation>
    <scope>NUCLEOTIDE SEQUENCE [LARGE SCALE GENOMIC DNA]</scope>
    <source>
        <strain evidence="9 10">CMW 18300</strain>
    </source>
</reference>
<keyword evidence="5" id="KW-0999">Mitochondrion inner membrane</keyword>